<dbReference type="Pfam" id="PF00965">
    <property type="entry name" value="TIMP"/>
    <property type="match status" value="1"/>
</dbReference>
<keyword evidence="4" id="KW-0862">Zinc</keyword>
<organism evidence="8 9">
    <name type="scientific">Meloidogyne hapla</name>
    <name type="common">Root-knot nematode worm</name>
    <dbReference type="NCBI Taxonomy" id="6305"/>
    <lineage>
        <taxon>Eukaryota</taxon>
        <taxon>Metazoa</taxon>
        <taxon>Ecdysozoa</taxon>
        <taxon>Nematoda</taxon>
        <taxon>Chromadorea</taxon>
        <taxon>Rhabditida</taxon>
        <taxon>Tylenchina</taxon>
        <taxon>Tylenchomorpha</taxon>
        <taxon>Tylenchoidea</taxon>
        <taxon>Meloidogynidae</taxon>
        <taxon>Meloidogyninae</taxon>
        <taxon>Meloidogyne</taxon>
    </lineage>
</organism>
<dbReference type="GO" id="GO:0046872">
    <property type="term" value="F:metal ion binding"/>
    <property type="evidence" value="ECO:0007669"/>
    <property type="project" value="UniProtKB-KW"/>
</dbReference>
<dbReference type="GO" id="GO:0051045">
    <property type="term" value="P:negative regulation of membrane protein ectodomain proteolysis"/>
    <property type="evidence" value="ECO:0007669"/>
    <property type="project" value="TreeGrafter"/>
</dbReference>
<dbReference type="AlphaFoldDB" id="A0A1I8BEP9"/>
<dbReference type="InterPro" id="IPR008993">
    <property type="entry name" value="TIMP-like_OB-fold"/>
</dbReference>
<keyword evidence="8" id="KW-1185">Reference proteome</keyword>
<dbReference type="PANTHER" id="PTHR11844">
    <property type="entry name" value="METALLOPROTEASE INHIBITOR"/>
    <property type="match status" value="1"/>
</dbReference>
<feature type="domain" description="NTR" evidence="7">
    <location>
        <begin position="24"/>
        <end position="141"/>
    </location>
</feature>
<dbReference type="GO" id="GO:0005615">
    <property type="term" value="C:extracellular space"/>
    <property type="evidence" value="ECO:0007669"/>
    <property type="project" value="TreeGrafter"/>
</dbReference>
<feature type="disulfide bond" evidence="5">
    <location>
        <begin position="24"/>
        <end position="88"/>
    </location>
</feature>
<sequence length="143" mass="16492">MKIIIFCFFVFIVIEQLINIVNACTCLPSTIEEKYCRSDWVALVYPLKREEINKIEILTNNVRYTDKLCYQNKNEEEFIYTASQSAACGAFLEEGDKYLIGGIYNKGKTKKINLCGLVESWFNLSEEIKKDLNEGNFGKNCTK</sequence>
<evidence type="ECO:0000256" key="1">
    <source>
        <dbReference type="ARBA" id="ARBA00004613"/>
    </source>
</evidence>
<dbReference type="Proteomes" id="UP000095281">
    <property type="component" value="Unplaced"/>
</dbReference>
<dbReference type="OMA" id="SINGHRW"/>
<evidence type="ECO:0000313" key="8">
    <source>
        <dbReference type="Proteomes" id="UP000095281"/>
    </source>
</evidence>
<dbReference type="WBParaSite" id="MhA1_Contig2169.frz3.gene1">
    <property type="protein sequence ID" value="MhA1_Contig2169.frz3.gene1"/>
    <property type="gene ID" value="MhA1_Contig2169.frz3.gene1"/>
</dbReference>
<feature type="chain" id="PRO_5009315752" evidence="6">
    <location>
        <begin position="24"/>
        <end position="143"/>
    </location>
</feature>
<evidence type="ECO:0000256" key="4">
    <source>
        <dbReference type="PIRSR" id="PIRSR601820-1"/>
    </source>
</evidence>
<feature type="binding site" evidence="4">
    <location>
        <position position="24"/>
    </location>
    <ligand>
        <name>Zn(2+)</name>
        <dbReference type="ChEBI" id="CHEBI:29105"/>
        <note>ligand shared with metalloproteinase partner</note>
    </ligand>
</feature>
<evidence type="ECO:0000256" key="6">
    <source>
        <dbReference type="SAM" id="SignalP"/>
    </source>
</evidence>
<keyword evidence="4" id="KW-0479">Metal-binding</keyword>
<evidence type="ECO:0000259" key="7">
    <source>
        <dbReference type="PROSITE" id="PS50189"/>
    </source>
</evidence>
<proteinExistence type="predicted"/>
<keyword evidence="6" id="KW-0732">Signal</keyword>
<dbReference type="Gene3D" id="2.40.50.120">
    <property type="match status" value="1"/>
</dbReference>
<dbReference type="GO" id="GO:0031012">
    <property type="term" value="C:extracellular matrix"/>
    <property type="evidence" value="ECO:0007669"/>
    <property type="project" value="TreeGrafter"/>
</dbReference>
<dbReference type="GO" id="GO:0008191">
    <property type="term" value="F:metalloendopeptidase inhibitor activity"/>
    <property type="evidence" value="ECO:0007669"/>
    <property type="project" value="InterPro"/>
</dbReference>
<evidence type="ECO:0000313" key="9">
    <source>
        <dbReference type="WBParaSite" id="MhA1_Contig2169.frz3.gene1"/>
    </source>
</evidence>
<evidence type="ECO:0000256" key="5">
    <source>
        <dbReference type="PIRSR" id="PIRSR601820-3"/>
    </source>
</evidence>
<name>A0A1I8BEP9_MELHA</name>
<comment type="subcellular location">
    <subcellularLocation>
        <location evidence="1">Secreted</location>
    </subcellularLocation>
</comment>
<dbReference type="InterPro" id="IPR001820">
    <property type="entry name" value="TIMP"/>
</dbReference>
<dbReference type="PROSITE" id="PS50189">
    <property type="entry name" value="NTR"/>
    <property type="match status" value="1"/>
</dbReference>
<protein>
    <submittedName>
        <fullName evidence="9">NTR domain-containing protein</fullName>
    </submittedName>
</protein>
<evidence type="ECO:0000256" key="2">
    <source>
        <dbReference type="ARBA" id="ARBA00022525"/>
    </source>
</evidence>
<evidence type="ECO:0000256" key="3">
    <source>
        <dbReference type="ARBA" id="ARBA00023157"/>
    </source>
</evidence>
<dbReference type="PANTHER" id="PTHR11844:SF25">
    <property type="entry name" value="NTR DOMAIN-CONTAINING PROTEIN"/>
    <property type="match status" value="1"/>
</dbReference>
<dbReference type="InterPro" id="IPR001134">
    <property type="entry name" value="Netrin_domain"/>
</dbReference>
<keyword evidence="3 5" id="KW-1015">Disulfide bond</keyword>
<reference evidence="9" key="1">
    <citation type="submission" date="2016-11" db="UniProtKB">
        <authorList>
            <consortium name="WormBaseParasite"/>
        </authorList>
    </citation>
    <scope>IDENTIFICATION</scope>
</reference>
<feature type="signal peptide" evidence="6">
    <location>
        <begin position="1"/>
        <end position="23"/>
    </location>
</feature>
<feature type="disulfide bond" evidence="5">
    <location>
        <begin position="26"/>
        <end position="115"/>
    </location>
</feature>
<keyword evidence="2" id="KW-0964">Secreted</keyword>
<dbReference type="SUPFAM" id="SSF50242">
    <property type="entry name" value="TIMP-like"/>
    <property type="match status" value="1"/>
</dbReference>
<dbReference type="GO" id="GO:0002020">
    <property type="term" value="F:protease binding"/>
    <property type="evidence" value="ECO:0007669"/>
    <property type="project" value="TreeGrafter"/>
</dbReference>
<accession>A0A1I8BEP9</accession>